<dbReference type="InterPro" id="IPR013103">
    <property type="entry name" value="RVT_2"/>
</dbReference>
<evidence type="ECO:0000256" key="1">
    <source>
        <dbReference type="SAM" id="MobiDB-lite"/>
    </source>
</evidence>
<feature type="compositionally biased region" description="Basic and acidic residues" evidence="1">
    <location>
        <begin position="1144"/>
        <end position="1162"/>
    </location>
</feature>
<proteinExistence type="predicted"/>
<evidence type="ECO:0000313" key="5">
    <source>
        <dbReference type="EMBL" id="CAL4798560.1"/>
    </source>
</evidence>
<dbReference type="EMBL" id="CAMXCT020005057">
    <property type="protein sequence ID" value="CAL1164623.1"/>
    <property type="molecule type" value="Genomic_DNA"/>
</dbReference>
<dbReference type="EMBL" id="CAMXCT030005057">
    <property type="protein sequence ID" value="CAL4798560.1"/>
    <property type="molecule type" value="Genomic_DNA"/>
</dbReference>
<comment type="caution">
    <text evidence="3">The sequence shown here is derived from an EMBL/GenBank/DDBJ whole genome shotgun (WGS) entry which is preliminary data.</text>
</comment>
<feature type="compositionally biased region" description="Acidic residues" evidence="1">
    <location>
        <begin position="652"/>
        <end position="661"/>
    </location>
</feature>
<dbReference type="Pfam" id="PF07727">
    <property type="entry name" value="RVT_2"/>
    <property type="match status" value="1"/>
</dbReference>
<dbReference type="GO" id="GO:0015074">
    <property type="term" value="P:DNA integration"/>
    <property type="evidence" value="ECO:0007669"/>
    <property type="project" value="InterPro"/>
</dbReference>
<name>A0A9P1GFK3_9DINO</name>
<evidence type="ECO:0000313" key="6">
    <source>
        <dbReference type="Proteomes" id="UP001152797"/>
    </source>
</evidence>
<evidence type="ECO:0000259" key="2">
    <source>
        <dbReference type="PROSITE" id="PS50994"/>
    </source>
</evidence>
<dbReference type="SUPFAM" id="SSF53098">
    <property type="entry name" value="Ribonuclease H-like"/>
    <property type="match status" value="1"/>
</dbReference>
<keyword evidence="6" id="KW-1185">Reference proteome</keyword>
<dbReference type="EMBL" id="CAMXCT010005057">
    <property type="protein sequence ID" value="CAI4011248.1"/>
    <property type="molecule type" value="Genomic_DNA"/>
</dbReference>
<feature type="region of interest" description="Disordered" evidence="1">
    <location>
        <begin position="648"/>
        <end position="677"/>
    </location>
</feature>
<feature type="region of interest" description="Disordered" evidence="1">
    <location>
        <begin position="326"/>
        <end position="368"/>
    </location>
</feature>
<dbReference type="GO" id="GO:0003676">
    <property type="term" value="F:nucleic acid binding"/>
    <property type="evidence" value="ECO:0007669"/>
    <property type="project" value="InterPro"/>
</dbReference>
<feature type="region of interest" description="Disordered" evidence="1">
    <location>
        <begin position="1976"/>
        <end position="2001"/>
    </location>
</feature>
<feature type="compositionally biased region" description="Basic residues" evidence="1">
    <location>
        <begin position="1978"/>
        <end position="1992"/>
    </location>
</feature>
<dbReference type="InterPro" id="IPR036397">
    <property type="entry name" value="RNaseH_sf"/>
</dbReference>
<gene>
    <name evidence="3" type="ORF">C1SCF055_LOCUS36427</name>
</gene>
<dbReference type="OrthoDB" id="421837at2759"/>
<sequence>MPEAVRRKKLAEFRRQLYENSLDRKGRVRPSEASDFPTSVQEECHHEWPDLRWGANGSAHWATCRKCHLKRVLYYSNEHGALVANEAPPEVWMLEGGSMNVILDTGCRTAVAGAAWHRRFQAELQELGLPWEKVTHEEVFRFGAGDPVVSTEAVIYPITLGATGIQSWLRLAVVGNTPQDSRVDLCPALVGPSELARWNATFNFGDKTMSIADRRLPMVLSNTRHPILPVLEPGHSIKEWQTPALMELKQRLIADPYSLALMQQHLEEAAEEHDGEAPREIDPVPLDLEEGLEAIALADWQSELETQAIHQLDEVLCRLPPNALVSSLSREEQSTDSEGSISEGESETSHDPGFDLEDSDGSSTSCQDDEVAERHMVLTTDMNEESEVLNKGQRRRLLDAVHKIAESAKEVATLRGWETYEPITLDAGWDVSSPQTQDAAMKYLEEVDPDLIMIAFPCGPWSVMQNINQRTPAQRRALRWKRAIARRTVLAFTRRVALWQRGRGKAVVLENPALAKSWDTEEISEATEGLDFARFDQCRFGLRHPMNKMPMKKLTQVAGHTEVIQELKEARCLRDHQHHPIEGGFKGADGKWHSLSEHAGGYPAELCHCILKGAEAFCRSQEALIGGGDDYEFDDTAAELQDGDEALREEEQLAEQEEFQDDPNLKDKDLEEEERHPVSAEVRKAVEFTHRQLGHPSRSTLLRMMRLSGASSEAIRYAKRWRCDVCAQRQRPRHPMASTATTRPYGFNHHLHIDLKFVHDVRAKRYVVLSMLDLGTNKHDCVMVKTRRSDYVAGKFIRHWCMRYGVPARITHDQGGEFEQSFTAVLEQFAIDSDVTAAHAGWQLGAGERHGEILGVAMQAIVDEHSVEGYRAMKLALAAATMAKNATITRDGYTPNQRVFGVEVKWPSLLAEEVEPSFAEGVNTDSEVARAHQMRTTARIALIRSDVREKMKRAILRKPATSQGPYAPGTRIYFWVPGVKSRYSSRGGTWRGPATILIQERAKRYFVSWRGRLLLLAEENLRLATREELALTEEIKDEVLDLQDMLRDPMRQHKRRAPAAPETMERKRAKLMMRGTKSVQKLLQDAGAGKEFRKRIARQRRGQKRKAVKISEPPAPKTAEPLPAEPEEKSEGYDPSIAEDPVEEGPRPEEPEAPDTVERPEDSEAPNEGGAPELQEEPGEDDEVAPEDVPIEGDEITEEDGEDGDPSRLDPLRLIQERASREWQGLPPEARRQRLNDDVPLSLKRKIAERRDLDDTFVPEKRQRVSDSLVAQVMMGASEDGPSNEWVSRYELTLLRQLTGLPICAARLHRAPRKRFMKPPKMVSRSRLTIMIGRDPVDAFVVSENPEEVAANPRRRSSIEWKGMTMFAKAAPEDKRARMYPTYIQGAQGLYEASLTYEERKAFEEIWVEDTRNCLVAEIMALKLKASGKELNPKAFEKDEWEKFKVSDQREWEQWIGNAVMRRVPKEEAASIPKWKVFKSPLRMVRTNKSGGVLLPLIAKSRLVVPGHLDPGLGAFRTDAPTAALTPTRLAKAVAAGRGWQGWSFDVTTAFLSGDSTSREIYVRAPEEGLPAARGEPPVEPFELLQILKSAYGLTEAPRLWYLRASRTIQKTPLKELAAAKAVFVAAEKGVSWAILVLHVDDGLLLGSDQDVRFQRLKEQINGLFRIKEWKTVPLTFLGVNLEKQGDTWVDDMTAYIKAIKIPEIQKKKDDIPLDAQELTAFRQLVMRLRWPAQLAAPQLLYEVSLLAQKVSKATRKDFKDALALHAKFLTEVDEGRAALKYPRMNGVPYLVTYFDASLGREPEGRSQLGAIHFLTDEGVIHGPRPAAVVEFTTTKSTRVVRSSMAAESCSLSVAVDRHMYARLILDMMLRGTYEVKPTWRTDCQVRGGLVTDAKSLYDHMSTTGQIPQERQTMLDLLAAKSLLEQEAFRLFWVPTHRQYADVLTKKMKDLLWMEFIQTGTISLRETPAEKALEEHRKRLRQGQRQRRKTKFKAAAAATNS</sequence>
<reference evidence="3" key="1">
    <citation type="submission" date="2022-10" db="EMBL/GenBank/DDBJ databases">
        <authorList>
            <person name="Chen Y."/>
            <person name="Dougan E. K."/>
            <person name="Chan C."/>
            <person name="Rhodes N."/>
            <person name="Thang M."/>
        </authorList>
    </citation>
    <scope>NUCLEOTIDE SEQUENCE</scope>
</reference>
<organism evidence="3">
    <name type="scientific">Cladocopium goreaui</name>
    <dbReference type="NCBI Taxonomy" id="2562237"/>
    <lineage>
        <taxon>Eukaryota</taxon>
        <taxon>Sar</taxon>
        <taxon>Alveolata</taxon>
        <taxon>Dinophyceae</taxon>
        <taxon>Suessiales</taxon>
        <taxon>Symbiodiniaceae</taxon>
        <taxon>Cladocopium</taxon>
    </lineage>
</organism>
<dbReference type="InterPro" id="IPR012337">
    <property type="entry name" value="RNaseH-like_sf"/>
</dbReference>
<feature type="compositionally biased region" description="Acidic residues" evidence="1">
    <location>
        <begin position="1174"/>
        <end position="1187"/>
    </location>
</feature>
<evidence type="ECO:0000313" key="3">
    <source>
        <dbReference type="EMBL" id="CAI4011248.1"/>
    </source>
</evidence>
<feature type="compositionally biased region" description="Basic and acidic residues" evidence="1">
    <location>
        <begin position="663"/>
        <end position="677"/>
    </location>
</feature>
<protein>
    <submittedName>
        <fullName evidence="5">Retrovirus-related Pol polyprotein from transposon RE1 (Retro element 1) (AtRE1)</fullName>
    </submittedName>
</protein>
<accession>A0A9P1GFK3</accession>
<dbReference type="PROSITE" id="PS50994">
    <property type="entry name" value="INTEGRASE"/>
    <property type="match status" value="1"/>
</dbReference>
<feature type="domain" description="Integrase catalytic" evidence="2">
    <location>
        <begin position="740"/>
        <end position="903"/>
    </location>
</feature>
<reference evidence="4" key="2">
    <citation type="submission" date="2024-04" db="EMBL/GenBank/DDBJ databases">
        <authorList>
            <person name="Chen Y."/>
            <person name="Shah S."/>
            <person name="Dougan E. K."/>
            <person name="Thang M."/>
            <person name="Chan C."/>
        </authorList>
    </citation>
    <scope>NUCLEOTIDE SEQUENCE [LARGE SCALE GENOMIC DNA]</scope>
</reference>
<dbReference type="InterPro" id="IPR001584">
    <property type="entry name" value="Integrase_cat-core"/>
</dbReference>
<dbReference type="Gene3D" id="3.30.420.10">
    <property type="entry name" value="Ribonuclease H-like superfamily/Ribonuclease H"/>
    <property type="match status" value="1"/>
</dbReference>
<dbReference type="Proteomes" id="UP001152797">
    <property type="component" value="Unassembled WGS sequence"/>
</dbReference>
<evidence type="ECO:0000313" key="4">
    <source>
        <dbReference type="EMBL" id="CAL1164623.1"/>
    </source>
</evidence>
<feature type="compositionally biased region" description="Basic residues" evidence="1">
    <location>
        <begin position="1092"/>
        <end position="1108"/>
    </location>
</feature>
<feature type="region of interest" description="Disordered" evidence="1">
    <location>
        <begin position="1082"/>
        <end position="1187"/>
    </location>
</feature>